<dbReference type="GO" id="GO:0005524">
    <property type="term" value="F:ATP binding"/>
    <property type="evidence" value="ECO:0007669"/>
    <property type="project" value="UniProtKB-KW"/>
</dbReference>
<keyword evidence="4" id="KW-0067">ATP-binding</keyword>
<evidence type="ECO:0000313" key="6">
    <source>
        <dbReference type="EMBL" id="KRL96710.1"/>
    </source>
</evidence>
<proteinExistence type="inferred from homology"/>
<evidence type="ECO:0000259" key="5">
    <source>
        <dbReference type="PROSITE" id="PS50893"/>
    </source>
</evidence>
<comment type="caution">
    <text evidence="6">The sequence shown here is derived from an EMBL/GenBank/DDBJ whole genome shotgun (WGS) entry which is preliminary data.</text>
</comment>
<gene>
    <name evidence="6" type="ORF">FD50_GL001985</name>
</gene>
<evidence type="ECO:0000256" key="4">
    <source>
        <dbReference type="ARBA" id="ARBA00022840"/>
    </source>
</evidence>
<dbReference type="InterPro" id="IPR003439">
    <property type="entry name" value="ABC_transporter-like_ATP-bd"/>
</dbReference>
<organism evidence="6 7">
    <name type="scientific">Liquorilactobacillus satsumensis DSM 16230 = JCM 12392</name>
    <dbReference type="NCBI Taxonomy" id="1423801"/>
    <lineage>
        <taxon>Bacteria</taxon>
        <taxon>Bacillati</taxon>
        <taxon>Bacillota</taxon>
        <taxon>Bacilli</taxon>
        <taxon>Lactobacillales</taxon>
        <taxon>Lactobacillaceae</taxon>
        <taxon>Liquorilactobacillus</taxon>
    </lineage>
</organism>
<dbReference type="InterPro" id="IPR027417">
    <property type="entry name" value="P-loop_NTPase"/>
</dbReference>
<dbReference type="Proteomes" id="UP000051166">
    <property type="component" value="Unassembled WGS sequence"/>
</dbReference>
<dbReference type="AlphaFoldDB" id="A0A0R1UUC0"/>
<evidence type="ECO:0000313" key="7">
    <source>
        <dbReference type="Proteomes" id="UP000051166"/>
    </source>
</evidence>
<evidence type="ECO:0000256" key="3">
    <source>
        <dbReference type="ARBA" id="ARBA00022741"/>
    </source>
</evidence>
<name>A0A0R1UUC0_9LACO</name>
<dbReference type="PANTHER" id="PTHR42734:SF6">
    <property type="entry name" value="MOLYBDATE IMPORT ATP-BINDING PROTEIN MOLC"/>
    <property type="match status" value="1"/>
</dbReference>
<dbReference type="PROSITE" id="PS00211">
    <property type="entry name" value="ABC_TRANSPORTER_1"/>
    <property type="match status" value="1"/>
</dbReference>
<dbReference type="SMART" id="SM00382">
    <property type="entry name" value="AAA"/>
    <property type="match status" value="1"/>
</dbReference>
<comment type="similarity">
    <text evidence="1">Belongs to the ABC transporter superfamily.</text>
</comment>
<accession>A0A0R1UUC0</accession>
<dbReference type="PROSITE" id="PS50893">
    <property type="entry name" value="ABC_TRANSPORTER_2"/>
    <property type="match status" value="1"/>
</dbReference>
<dbReference type="InterPro" id="IPR050153">
    <property type="entry name" value="Metal_Ion_Import_ABC"/>
</dbReference>
<dbReference type="InterPro" id="IPR017871">
    <property type="entry name" value="ABC_transporter-like_CS"/>
</dbReference>
<dbReference type="InterPro" id="IPR003593">
    <property type="entry name" value="AAA+_ATPase"/>
</dbReference>
<protein>
    <recommendedName>
        <fullName evidence="5">ABC transporter domain-containing protein</fullName>
    </recommendedName>
</protein>
<reference evidence="6 7" key="1">
    <citation type="journal article" date="2015" name="Genome Announc.">
        <title>Expanding the biotechnology potential of lactobacilli through comparative genomics of 213 strains and associated genera.</title>
        <authorList>
            <person name="Sun Z."/>
            <person name="Harris H.M."/>
            <person name="McCann A."/>
            <person name="Guo C."/>
            <person name="Argimon S."/>
            <person name="Zhang W."/>
            <person name="Yang X."/>
            <person name="Jeffery I.B."/>
            <person name="Cooney J.C."/>
            <person name="Kagawa T.F."/>
            <person name="Liu W."/>
            <person name="Song Y."/>
            <person name="Salvetti E."/>
            <person name="Wrobel A."/>
            <person name="Rasinkangas P."/>
            <person name="Parkhill J."/>
            <person name="Rea M.C."/>
            <person name="O'Sullivan O."/>
            <person name="Ritari J."/>
            <person name="Douillard F.P."/>
            <person name="Paul Ross R."/>
            <person name="Yang R."/>
            <person name="Briner A.E."/>
            <person name="Felis G.E."/>
            <person name="de Vos W.M."/>
            <person name="Barrangou R."/>
            <person name="Klaenhammer T.R."/>
            <person name="Caufield P.W."/>
            <person name="Cui Y."/>
            <person name="Zhang H."/>
            <person name="O'Toole P.W."/>
        </authorList>
    </citation>
    <scope>NUCLEOTIDE SEQUENCE [LARGE SCALE GENOMIC DNA]</scope>
    <source>
        <strain evidence="6 7">DSM 16230</strain>
    </source>
</reference>
<sequence>MKGAQRMNILSFENVSLIKGERQILNKISWTIKEKENWAVLGLNGAGKTTLLKMIHGDVWPTEGTLEVLGGVFGHTNIPALKRRIGWVSTALQDWLHPGDLVEEIVLSGKFASIGLYESYAPVEMEEAKARLTKLGGAKLIGKPYRVLSQGERQLVLIARALMARPELLILDEPCNGLDLFAREALLAKISEIAAAPTSPALLLVSHYTEELLPCFDNVLLLKKGRIYASGKRQELLNQETLTHFYGAPLEVRTDDKKRVLVYPRSEANAN</sequence>
<dbReference type="EMBL" id="AZFQ01000055">
    <property type="protein sequence ID" value="KRL96710.1"/>
    <property type="molecule type" value="Genomic_DNA"/>
</dbReference>
<keyword evidence="3" id="KW-0547">Nucleotide-binding</keyword>
<evidence type="ECO:0000256" key="1">
    <source>
        <dbReference type="ARBA" id="ARBA00005417"/>
    </source>
</evidence>
<evidence type="ECO:0000256" key="2">
    <source>
        <dbReference type="ARBA" id="ARBA00022448"/>
    </source>
</evidence>
<dbReference type="Pfam" id="PF00005">
    <property type="entry name" value="ABC_tran"/>
    <property type="match status" value="1"/>
</dbReference>
<dbReference type="Gene3D" id="3.40.50.300">
    <property type="entry name" value="P-loop containing nucleotide triphosphate hydrolases"/>
    <property type="match status" value="1"/>
</dbReference>
<dbReference type="STRING" id="1423801.FD50_GL001985"/>
<dbReference type="PATRIC" id="fig|1423801.4.peg.2029"/>
<dbReference type="PANTHER" id="PTHR42734">
    <property type="entry name" value="METAL TRANSPORT SYSTEM ATP-BINDING PROTEIN TM_0124-RELATED"/>
    <property type="match status" value="1"/>
</dbReference>
<dbReference type="GO" id="GO:0016887">
    <property type="term" value="F:ATP hydrolysis activity"/>
    <property type="evidence" value="ECO:0007669"/>
    <property type="project" value="InterPro"/>
</dbReference>
<feature type="domain" description="ABC transporter" evidence="5">
    <location>
        <begin position="10"/>
        <end position="249"/>
    </location>
</feature>
<dbReference type="SUPFAM" id="SSF52540">
    <property type="entry name" value="P-loop containing nucleoside triphosphate hydrolases"/>
    <property type="match status" value="1"/>
</dbReference>
<keyword evidence="7" id="KW-1185">Reference proteome</keyword>
<keyword evidence="2" id="KW-0813">Transport</keyword>